<comment type="subcellular location">
    <subcellularLocation>
        <location evidence="1 7">Cell outer membrane</location>
        <topology evidence="1 7">Multi-pass membrane protein</topology>
    </subcellularLocation>
</comment>
<evidence type="ECO:0000256" key="3">
    <source>
        <dbReference type="ARBA" id="ARBA00022452"/>
    </source>
</evidence>
<dbReference type="InterPro" id="IPR008969">
    <property type="entry name" value="CarboxyPept-like_regulatory"/>
</dbReference>
<dbReference type="InterPro" id="IPR036942">
    <property type="entry name" value="Beta-barrel_TonB_sf"/>
</dbReference>
<evidence type="ECO:0000256" key="5">
    <source>
        <dbReference type="ARBA" id="ARBA00023136"/>
    </source>
</evidence>
<dbReference type="SUPFAM" id="SSF49464">
    <property type="entry name" value="Carboxypeptidase regulatory domain-like"/>
    <property type="match status" value="1"/>
</dbReference>
<evidence type="ECO:0000313" key="10">
    <source>
        <dbReference type="EMBL" id="SEA60337.1"/>
    </source>
</evidence>
<dbReference type="SUPFAM" id="SSF56935">
    <property type="entry name" value="Porins"/>
    <property type="match status" value="1"/>
</dbReference>
<evidence type="ECO:0000256" key="4">
    <source>
        <dbReference type="ARBA" id="ARBA00022692"/>
    </source>
</evidence>
<protein>
    <submittedName>
        <fullName evidence="10">TonB-linked outer membrane protein, SusC/RagA family</fullName>
    </submittedName>
</protein>
<dbReference type="Gene3D" id="2.170.130.10">
    <property type="entry name" value="TonB-dependent receptor, plug domain"/>
    <property type="match status" value="1"/>
</dbReference>
<feature type="domain" description="Secretin/TonB short N-terminal" evidence="8">
    <location>
        <begin position="8"/>
        <end position="58"/>
    </location>
</feature>
<dbReference type="Gene3D" id="2.40.170.20">
    <property type="entry name" value="TonB-dependent receptor, beta-barrel domain"/>
    <property type="match status" value="1"/>
</dbReference>
<dbReference type="Proteomes" id="UP000198820">
    <property type="component" value="Unassembled WGS sequence"/>
</dbReference>
<dbReference type="Gene3D" id="2.60.40.1120">
    <property type="entry name" value="Carboxypeptidase-like, regulatory domain"/>
    <property type="match status" value="1"/>
</dbReference>
<name>A0A1H4CJ01_9FLAO</name>
<keyword evidence="5 7" id="KW-0472">Membrane</keyword>
<dbReference type="EMBL" id="FNQF01000008">
    <property type="protein sequence ID" value="SEA60337.1"/>
    <property type="molecule type" value="Genomic_DNA"/>
</dbReference>
<dbReference type="InterPro" id="IPR037066">
    <property type="entry name" value="Plug_dom_sf"/>
</dbReference>
<dbReference type="Pfam" id="PF07715">
    <property type="entry name" value="Plug"/>
    <property type="match status" value="1"/>
</dbReference>
<dbReference type="InterPro" id="IPR039426">
    <property type="entry name" value="TonB-dep_rcpt-like"/>
</dbReference>
<proteinExistence type="inferred from homology"/>
<sequence length="1108" mass="122081">MKVKRLSDFFYSAEEVDVNQPINATYKNVKLSEVLDAVLSPQNLTYSILKNQIILKKKSPKQVMQTSSKTSFQKRVIEGTVTTESGSPLPGVNVLVENTDSGAMTDFDGNYSIEVDADSKVLVFSYVGFKTKPVKIGDQTRIDVSLKEDVQLLDQVVLIGYGQQKREDVTGSVSSVETDDIVQAAAGQVGFDRALGGLVKGVQVSQNSGRPGAPIRLNIRGVTSPLSSGLGGGGLNQPLYVIDGVPFNTEGISGSNPLLTINPNDIKSFDVLKDAAATSIYGSRGANGVIIIETKKGKRNQKTQTNLSYTTTFARPINTVDVLDAQGYKDYYDLLLSNSVGAINSGKLDPFFAFDLQNLGNVDLDFSTLTATYNGLNENYFGDANTDWNDEVFRSVAISNQVNFGINGGTENTNYSLNLSHVNQEGVAVNDRFEQYNIGMSLNTDLSDKFNFGATVNLGHTKAKSGEETILGQYNINTMVVRARPDLPIRDDNGNLLPQEDFSNGFPTFEPNPLMRLGNDDVDKSYNFIGNGFLEYEPIDRLKLKAEVNSAVFYNDQSTFVPKSAQADMVFVPTTSFLSEANSLVSNVTTNLTANYSFRFDKHRFTTLIGAAWDYTKTDTKSQFYSGFPDDDYLTNPTSAENLLSYIGNKAETGLNSLFSRVTYSYDSKYNATFNFRTDKSSKFGSLNSRAYFPSVSTSWNIAREDFLESNDNINDLKLRASLGRVGSTNVANFAYIQFLNTSASDIYNGETAVVPSDIFPNEDIGWETTDEINLGLDFGFLNSRLRGTIDVYNRKTEGALVTTPIPQELGPSIYYSNFIDVSNKGVELSLGGDIIQTDDFNWSVNANWAVNRNKLDKFNGAAVNQFQLDYFVEGEPVGTIKGYKVKRIIQSQDEINDLNAASPTGTYDQPTTGVGDYLFEDTNGDGRITSDDRTVIGDVEPDFFGGFSTNLNYKNWNLSAIFQYSVGAEALWDGIPKGVFNTLGENKYAEYANNTWTPDNPDARFAQAVYFDPSSNSRVSDRYMYETSFLRFRSLQLGYTFAPNVLKDLGVTQATLTLSGNNLATWTKWPGVDPETFSERSSITSQTNNEDAYPLSKSFSVGVQLNF</sequence>
<keyword evidence="6 7" id="KW-0998">Cell outer membrane</keyword>
<reference evidence="10 11" key="1">
    <citation type="submission" date="2016-10" db="EMBL/GenBank/DDBJ databases">
        <authorList>
            <person name="de Groot N.N."/>
        </authorList>
    </citation>
    <scope>NUCLEOTIDE SEQUENCE [LARGE SCALE GENOMIC DNA]</scope>
    <source>
        <strain evidence="10 11">DSM 23581</strain>
    </source>
</reference>
<evidence type="ECO:0000256" key="1">
    <source>
        <dbReference type="ARBA" id="ARBA00004571"/>
    </source>
</evidence>
<dbReference type="InterPro" id="IPR023996">
    <property type="entry name" value="TonB-dep_OMP_SusC/RagA"/>
</dbReference>
<dbReference type="PROSITE" id="PS52016">
    <property type="entry name" value="TONB_DEPENDENT_REC_3"/>
    <property type="match status" value="1"/>
</dbReference>
<dbReference type="Pfam" id="PF07660">
    <property type="entry name" value="STN"/>
    <property type="match status" value="1"/>
</dbReference>
<comment type="similarity">
    <text evidence="7">Belongs to the TonB-dependent receptor family.</text>
</comment>
<dbReference type="NCBIfam" id="TIGR04057">
    <property type="entry name" value="SusC_RagA_signa"/>
    <property type="match status" value="1"/>
</dbReference>
<dbReference type="GO" id="GO:0009279">
    <property type="term" value="C:cell outer membrane"/>
    <property type="evidence" value="ECO:0007669"/>
    <property type="project" value="UniProtKB-SubCell"/>
</dbReference>
<evidence type="ECO:0000256" key="6">
    <source>
        <dbReference type="ARBA" id="ARBA00023237"/>
    </source>
</evidence>
<dbReference type="STRING" id="908615.SAMN05421540_10833"/>
<evidence type="ECO:0000259" key="8">
    <source>
        <dbReference type="Pfam" id="PF07660"/>
    </source>
</evidence>
<keyword evidence="4 7" id="KW-0812">Transmembrane</keyword>
<dbReference type="AlphaFoldDB" id="A0A1H4CJ01"/>
<keyword evidence="11" id="KW-1185">Reference proteome</keyword>
<dbReference type="InterPro" id="IPR023997">
    <property type="entry name" value="TonB-dep_OMP_SusC/RagA_CS"/>
</dbReference>
<evidence type="ECO:0000259" key="9">
    <source>
        <dbReference type="Pfam" id="PF07715"/>
    </source>
</evidence>
<dbReference type="NCBIfam" id="TIGR04056">
    <property type="entry name" value="OMP_RagA_SusC"/>
    <property type="match status" value="1"/>
</dbReference>
<keyword evidence="3 7" id="KW-1134">Transmembrane beta strand</keyword>
<organism evidence="10 11">
    <name type="scientific">Psychroflexus halocasei</name>
    <dbReference type="NCBI Taxonomy" id="908615"/>
    <lineage>
        <taxon>Bacteria</taxon>
        <taxon>Pseudomonadati</taxon>
        <taxon>Bacteroidota</taxon>
        <taxon>Flavobacteriia</taxon>
        <taxon>Flavobacteriales</taxon>
        <taxon>Flavobacteriaceae</taxon>
        <taxon>Psychroflexus</taxon>
    </lineage>
</organism>
<evidence type="ECO:0000256" key="7">
    <source>
        <dbReference type="PROSITE-ProRule" id="PRU01360"/>
    </source>
</evidence>
<keyword evidence="2 7" id="KW-0813">Transport</keyword>
<dbReference type="InterPro" id="IPR011662">
    <property type="entry name" value="Secretin/TonB_short_N"/>
</dbReference>
<dbReference type="InterPro" id="IPR012910">
    <property type="entry name" value="Plug_dom"/>
</dbReference>
<gene>
    <name evidence="10" type="ORF">SAMN05421540_10833</name>
</gene>
<evidence type="ECO:0000256" key="2">
    <source>
        <dbReference type="ARBA" id="ARBA00022448"/>
    </source>
</evidence>
<dbReference type="Pfam" id="PF13715">
    <property type="entry name" value="CarbopepD_reg_2"/>
    <property type="match status" value="1"/>
</dbReference>
<feature type="domain" description="TonB-dependent receptor plug" evidence="9">
    <location>
        <begin position="166"/>
        <end position="289"/>
    </location>
</feature>
<accession>A0A1H4CJ01</accession>
<evidence type="ECO:0000313" key="11">
    <source>
        <dbReference type="Proteomes" id="UP000198820"/>
    </source>
</evidence>